<gene>
    <name evidence="1" type="ORF">H9629_09560</name>
</gene>
<name>A0ABR8VXT5_9GAMM</name>
<evidence type="ECO:0000313" key="2">
    <source>
        <dbReference type="Proteomes" id="UP000621930"/>
    </source>
</evidence>
<evidence type="ECO:0000313" key="1">
    <source>
        <dbReference type="EMBL" id="MBD8009582.1"/>
    </source>
</evidence>
<dbReference type="Proteomes" id="UP000621930">
    <property type="component" value="Unassembled WGS sequence"/>
</dbReference>
<proteinExistence type="predicted"/>
<protein>
    <submittedName>
        <fullName evidence="1">Uncharacterized protein</fullName>
    </submittedName>
</protein>
<organism evidence="1 2">
    <name type="scientific">Acinetobacter pecorum</name>
    <dbReference type="NCBI Taxonomy" id="2762215"/>
    <lineage>
        <taxon>Bacteria</taxon>
        <taxon>Pseudomonadati</taxon>
        <taxon>Pseudomonadota</taxon>
        <taxon>Gammaproteobacteria</taxon>
        <taxon>Moraxellales</taxon>
        <taxon>Moraxellaceae</taxon>
        <taxon>Acinetobacter</taxon>
    </lineage>
</organism>
<sequence length="51" mass="5696">MADQKRKIETIHKIEQLQLSQALIVALDDALQAESVAEAIHSLQGLAEQWN</sequence>
<dbReference type="RefSeq" id="WP_171254894.1">
    <property type="nucleotide sequence ID" value="NZ_JACSPT010000011.1"/>
</dbReference>
<accession>A0ABR8VXT5</accession>
<comment type="caution">
    <text evidence="1">The sequence shown here is derived from an EMBL/GenBank/DDBJ whole genome shotgun (WGS) entry which is preliminary data.</text>
</comment>
<keyword evidence="2" id="KW-1185">Reference proteome</keyword>
<reference evidence="1 2" key="1">
    <citation type="submission" date="2020-08" db="EMBL/GenBank/DDBJ databases">
        <title>A Genomic Blueprint of the Chicken Gut Microbiome.</title>
        <authorList>
            <person name="Gilroy R."/>
            <person name="Ravi A."/>
            <person name="Getino M."/>
            <person name="Pursley I."/>
            <person name="Horton D.L."/>
            <person name="Alikhan N.-F."/>
            <person name="Baker D."/>
            <person name="Gharbi K."/>
            <person name="Hall N."/>
            <person name="Watson M."/>
            <person name="Adriaenssens E.M."/>
            <person name="Foster-Nyarko E."/>
            <person name="Jarju S."/>
            <person name="Secka A."/>
            <person name="Antonio M."/>
            <person name="Oren A."/>
            <person name="Chaudhuri R."/>
            <person name="La Ragione R.M."/>
            <person name="Hildebrand F."/>
            <person name="Pallen M.J."/>
        </authorList>
    </citation>
    <scope>NUCLEOTIDE SEQUENCE [LARGE SCALE GENOMIC DNA]</scope>
    <source>
        <strain evidence="1 2">Sa1BUA6</strain>
    </source>
</reference>
<dbReference type="EMBL" id="JACSPT010000011">
    <property type="protein sequence ID" value="MBD8009582.1"/>
    <property type="molecule type" value="Genomic_DNA"/>
</dbReference>